<dbReference type="EMBL" id="LR824027">
    <property type="protein sequence ID" value="CAD0205627.1"/>
    <property type="molecule type" value="Genomic_DNA"/>
</dbReference>
<organism evidence="2 3">
    <name type="scientific">Chrysodeixis includens</name>
    <name type="common">Soybean looper</name>
    <name type="synonym">Pseudoplusia includens</name>
    <dbReference type="NCBI Taxonomy" id="689277"/>
    <lineage>
        <taxon>Eukaryota</taxon>
        <taxon>Metazoa</taxon>
        <taxon>Ecdysozoa</taxon>
        <taxon>Arthropoda</taxon>
        <taxon>Hexapoda</taxon>
        <taxon>Insecta</taxon>
        <taxon>Pterygota</taxon>
        <taxon>Neoptera</taxon>
        <taxon>Endopterygota</taxon>
        <taxon>Lepidoptera</taxon>
        <taxon>Glossata</taxon>
        <taxon>Ditrysia</taxon>
        <taxon>Noctuoidea</taxon>
        <taxon>Noctuidae</taxon>
        <taxon>Plusiinae</taxon>
        <taxon>Chrysodeixis</taxon>
    </lineage>
</organism>
<feature type="transmembrane region" description="Helical" evidence="1">
    <location>
        <begin position="24"/>
        <end position="45"/>
    </location>
</feature>
<keyword evidence="3" id="KW-1185">Reference proteome</keyword>
<keyword evidence="1" id="KW-0812">Transmembrane</keyword>
<gene>
    <name evidence="2" type="ORF">CINC_LOCUS7926</name>
</gene>
<sequence>MYARVLLGLVYIRALIRDVLSECAMVLSSAILTFVSLWYGVLVCVRRHCIGKLSLCSLGRPAPCTWNLRREIERKLDAYAISIKQPITVLGKLN</sequence>
<evidence type="ECO:0000313" key="3">
    <source>
        <dbReference type="Proteomes" id="UP001154114"/>
    </source>
</evidence>
<protein>
    <submittedName>
        <fullName evidence="2">Uncharacterized protein</fullName>
    </submittedName>
</protein>
<dbReference type="AlphaFoldDB" id="A0A9N8KWB3"/>
<accession>A0A9N8KWB3</accession>
<proteinExistence type="predicted"/>
<evidence type="ECO:0000256" key="1">
    <source>
        <dbReference type="SAM" id="Phobius"/>
    </source>
</evidence>
<name>A0A9N8KWB3_CHRIL</name>
<keyword evidence="1" id="KW-1133">Transmembrane helix</keyword>
<keyword evidence="1" id="KW-0472">Membrane</keyword>
<evidence type="ECO:0000313" key="2">
    <source>
        <dbReference type="EMBL" id="CAD0205627.1"/>
    </source>
</evidence>
<dbReference type="Proteomes" id="UP001154114">
    <property type="component" value="Chromosome 24"/>
</dbReference>
<reference evidence="2" key="1">
    <citation type="submission" date="2021-12" db="EMBL/GenBank/DDBJ databases">
        <authorList>
            <person name="King R."/>
        </authorList>
    </citation>
    <scope>NUCLEOTIDE SEQUENCE</scope>
</reference>